<dbReference type="NCBIfam" id="NF006870">
    <property type="entry name" value="PRK09364.1"/>
    <property type="match status" value="1"/>
</dbReference>
<proteinExistence type="predicted"/>
<evidence type="ECO:0000256" key="1">
    <source>
        <dbReference type="ARBA" id="ARBA00001637"/>
    </source>
</evidence>
<dbReference type="InterPro" id="IPR050105">
    <property type="entry name" value="MoCo_biosynth_MoaA/MoaC"/>
</dbReference>
<reference evidence="7 8" key="1">
    <citation type="submission" date="2018-06" db="EMBL/GenBank/DDBJ databases">
        <title>Extensive metabolic versatility and redundancy in microbially diverse, dynamic hydrothermal sediments.</title>
        <authorList>
            <person name="Dombrowski N."/>
            <person name="Teske A."/>
            <person name="Baker B.J."/>
        </authorList>
    </citation>
    <scope>NUCLEOTIDE SEQUENCE [LARGE SCALE GENOMIC DNA]</scope>
    <source>
        <strain evidence="7">B10_G13</strain>
    </source>
</reference>
<dbReference type="Gene3D" id="3.30.70.640">
    <property type="entry name" value="Molybdopterin cofactor biosynthesis C (MoaC) domain"/>
    <property type="match status" value="1"/>
</dbReference>
<dbReference type="UniPathway" id="UPA00344"/>
<sequence>MEFSHLNERGEVNMVDISGKKIVHREATASGTIYLQDETIKKIKNNLIKKGDVLSIARVAGIMGAKKTFELIPLCHNIPINKIDIYFDIKEDRINIRSKAICDAKTGIEMEALTAVSIACLTIYDMCKAVDKSMIISDIKLEEKTKDEI</sequence>
<protein>
    <recommendedName>
        <fullName evidence="3">cyclic pyranopterin monophosphate synthase</fullName>
        <ecNumber evidence="3">4.6.1.17</ecNumber>
    </recommendedName>
</protein>
<evidence type="ECO:0000256" key="4">
    <source>
        <dbReference type="ARBA" id="ARBA00023150"/>
    </source>
</evidence>
<feature type="domain" description="Molybdopterin cofactor biosynthesis C (MoaC)" evidence="6">
    <location>
        <begin position="14"/>
        <end position="146"/>
    </location>
</feature>
<evidence type="ECO:0000256" key="5">
    <source>
        <dbReference type="ARBA" id="ARBA00023239"/>
    </source>
</evidence>
<evidence type="ECO:0000256" key="3">
    <source>
        <dbReference type="ARBA" id="ARBA00012575"/>
    </source>
</evidence>
<dbReference type="NCBIfam" id="TIGR00581">
    <property type="entry name" value="moaC"/>
    <property type="match status" value="1"/>
</dbReference>
<dbReference type="PANTHER" id="PTHR22960">
    <property type="entry name" value="MOLYBDOPTERIN COFACTOR SYNTHESIS PROTEIN A"/>
    <property type="match status" value="1"/>
</dbReference>
<dbReference type="EC" id="4.6.1.17" evidence="3"/>
<dbReference type="CDD" id="cd01420">
    <property type="entry name" value="MoaC_PE"/>
    <property type="match status" value="1"/>
</dbReference>
<evidence type="ECO:0000256" key="2">
    <source>
        <dbReference type="ARBA" id="ARBA00005046"/>
    </source>
</evidence>
<keyword evidence="4" id="KW-0501">Molybdenum cofactor biosynthesis</keyword>
<dbReference type="Proteomes" id="UP000271125">
    <property type="component" value="Unassembled WGS sequence"/>
</dbReference>
<comment type="pathway">
    <text evidence="2">Cofactor biosynthesis; molybdopterin biosynthesis.</text>
</comment>
<dbReference type="AlphaFoldDB" id="A0A660SDI0"/>
<dbReference type="InterPro" id="IPR036522">
    <property type="entry name" value="MoaC_sf"/>
</dbReference>
<dbReference type="InterPro" id="IPR023045">
    <property type="entry name" value="MoaC"/>
</dbReference>
<organism evidence="7 8">
    <name type="scientific">candidate division TA06 bacterium</name>
    <dbReference type="NCBI Taxonomy" id="2250710"/>
    <lineage>
        <taxon>Bacteria</taxon>
        <taxon>Bacteria division TA06</taxon>
    </lineage>
</organism>
<evidence type="ECO:0000313" key="7">
    <source>
        <dbReference type="EMBL" id="RKX68844.1"/>
    </source>
</evidence>
<dbReference type="Pfam" id="PF01967">
    <property type="entry name" value="MoaC"/>
    <property type="match status" value="1"/>
</dbReference>
<dbReference type="GO" id="GO:0006777">
    <property type="term" value="P:Mo-molybdopterin cofactor biosynthetic process"/>
    <property type="evidence" value="ECO:0007669"/>
    <property type="project" value="UniProtKB-KW"/>
</dbReference>
<dbReference type="SUPFAM" id="SSF55040">
    <property type="entry name" value="Molybdenum cofactor biosynthesis protein C, MoaC"/>
    <property type="match status" value="1"/>
</dbReference>
<evidence type="ECO:0000259" key="6">
    <source>
        <dbReference type="Pfam" id="PF01967"/>
    </source>
</evidence>
<dbReference type="EMBL" id="QNBD01000236">
    <property type="protein sequence ID" value="RKX68844.1"/>
    <property type="molecule type" value="Genomic_DNA"/>
</dbReference>
<gene>
    <name evidence="7" type="primary">moaC</name>
    <name evidence="7" type="ORF">DRP43_05055</name>
</gene>
<evidence type="ECO:0000313" key="8">
    <source>
        <dbReference type="Proteomes" id="UP000271125"/>
    </source>
</evidence>
<comment type="caution">
    <text evidence="7">The sequence shown here is derived from an EMBL/GenBank/DDBJ whole genome shotgun (WGS) entry which is preliminary data.</text>
</comment>
<dbReference type="InterPro" id="IPR047594">
    <property type="entry name" value="MoaC_bact/euk"/>
</dbReference>
<comment type="catalytic activity">
    <reaction evidence="1">
        <text>(8S)-3',8-cyclo-7,8-dihydroguanosine 5'-triphosphate = cyclic pyranopterin phosphate + diphosphate</text>
        <dbReference type="Rhea" id="RHEA:49580"/>
        <dbReference type="ChEBI" id="CHEBI:33019"/>
        <dbReference type="ChEBI" id="CHEBI:59648"/>
        <dbReference type="ChEBI" id="CHEBI:131766"/>
        <dbReference type="EC" id="4.6.1.17"/>
    </reaction>
</comment>
<dbReference type="GO" id="GO:0061799">
    <property type="term" value="F:cyclic pyranopterin monophosphate synthase activity"/>
    <property type="evidence" value="ECO:0007669"/>
    <property type="project" value="UniProtKB-EC"/>
</dbReference>
<dbReference type="NCBIfam" id="NF008999">
    <property type="entry name" value="PRK12343.1"/>
    <property type="match status" value="1"/>
</dbReference>
<name>A0A660SDI0_UNCT6</name>
<keyword evidence="5 7" id="KW-0456">Lyase</keyword>
<dbReference type="InterPro" id="IPR002820">
    <property type="entry name" value="Mopterin_CF_biosynth-C_dom"/>
</dbReference>
<accession>A0A660SDI0</accession>